<protein>
    <recommendedName>
        <fullName evidence="4">DDT domain-containing protein</fullName>
    </recommendedName>
</protein>
<dbReference type="GO" id="GO:0005634">
    <property type="term" value="C:nucleus"/>
    <property type="evidence" value="ECO:0007669"/>
    <property type="project" value="UniProtKB-SubCell"/>
</dbReference>
<dbReference type="CDD" id="cd20401">
    <property type="entry name" value="Tudor_AtPTM-like"/>
    <property type="match status" value="1"/>
</dbReference>
<proteinExistence type="predicted"/>
<dbReference type="SMART" id="SM00571">
    <property type="entry name" value="DDT"/>
    <property type="match status" value="1"/>
</dbReference>
<dbReference type="PANTHER" id="PTHR46508:SF5">
    <property type="entry name" value="PHD-FINGER AND DNA BINDING DOMAIN-CONTAINING PROTEIN"/>
    <property type="match status" value="1"/>
</dbReference>
<dbReference type="PROSITE" id="PS50827">
    <property type="entry name" value="DDT"/>
    <property type="match status" value="1"/>
</dbReference>
<evidence type="ECO:0000259" key="4">
    <source>
        <dbReference type="PROSITE" id="PS50827"/>
    </source>
</evidence>
<comment type="subcellular location">
    <subcellularLocation>
        <location evidence="1">Nucleus</location>
    </subcellularLocation>
</comment>
<accession>A0A7C9ETW6</accession>
<dbReference type="InterPro" id="IPR047365">
    <property type="entry name" value="Tudor_AtPTM-like"/>
</dbReference>
<dbReference type="AlphaFoldDB" id="A0A7C9ETW6"/>
<dbReference type="EMBL" id="GISG01256411">
    <property type="protein sequence ID" value="MBA4672765.1"/>
    <property type="molecule type" value="Transcribed_RNA"/>
</dbReference>
<dbReference type="InterPro" id="IPR018501">
    <property type="entry name" value="DDT_dom"/>
</dbReference>
<dbReference type="Pfam" id="PF21743">
    <property type="entry name" value="PTM_DIR17_Tudor"/>
    <property type="match status" value="1"/>
</dbReference>
<dbReference type="Pfam" id="PF02791">
    <property type="entry name" value="DDT"/>
    <property type="match status" value="1"/>
</dbReference>
<evidence type="ECO:0000256" key="1">
    <source>
        <dbReference type="ARBA" id="ARBA00004123"/>
    </source>
</evidence>
<reference evidence="5" key="1">
    <citation type="journal article" date="2013" name="J. Plant Res.">
        <title>Effect of fungi and light on seed germination of three Opuntia species from semiarid lands of central Mexico.</title>
        <authorList>
            <person name="Delgado-Sanchez P."/>
            <person name="Jimenez-Bremont J.F."/>
            <person name="Guerrero-Gonzalez Mde L."/>
            <person name="Flores J."/>
        </authorList>
    </citation>
    <scope>NUCLEOTIDE SEQUENCE</scope>
    <source>
        <tissue evidence="5">Cladode</tissue>
    </source>
</reference>
<evidence type="ECO:0000313" key="5">
    <source>
        <dbReference type="EMBL" id="MBA4672765.1"/>
    </source>
</evidence>
<feature type="domain" description="DDT" evidence="4">
    <location>
        <begin position="352"/>
        <end position="412"/>
    </location>
</feature>
<organism evidence="5">
    <name type="scientific">Opuntia streptacantha</name>
    <name type="common">Prickly pear cactus</name>
    <name type="synonym">Opuntia cardona</name>
    <dbReference type="NCBI Taxonomy" id="393608"/>
    <lineage>
        <taxon>Eukaryota</taxon>
        <taxon>Viridiplantae</taxon>
        <taxon>Streptophyta</taxon>
        <taxon>Embryophyta</taxon>
        <taxon>Tracheophyta</taxon>
        <taxon>Spermatophyta</taxon>
        <taxon>Magnoliopsida</taxon>
        <taxon>eudicotyledons</taxon>
        <taxon>Gunneridae</taxon>
        <taxon>Pentapetalae</taxon>
        <taxon>Caryophyllales</taxon>
        <taxon>Cactineae</taxon>
        <taxon>Cactaceae</taxon>
        <taxon>Opuntioideae</taxon>
        <taxon>Opuntia</taxon>
    </lineage>
</organism>
<dbReference type="PANTHER" id="PTHR46508">
    <property type="entry name" value="PHD FINGER FAMILY PROTEIN"/>
    <property type="match status" value="1"/>
</dbReference>
<name>A0A7C9ETW6_OPUST</name>
<sequence length="426" mass="46914">MEFLGKMVKKEFKGFGFFDGVVDSYDSSTGFFKILYEDGDSEEADFSEVARLVAEAAAVSTCGDLIPAPVKRVGRKPKRRRRNLGDPGKDSENLVADCSLERSNLEGIGPGLGRNFVNEICVSANGDVNDTGLDLNRGLNFDDGVEKVESRGYIDLNLTVVNDEFDEAVEKGKKERSFDLNLGLSDEFGVNETVDNEVCLGSAEELQNGRVVACQSMTMPDSVVVVDANHENSDRACVMKLEEGCPDVVAPSPCEDGNFCRRKRRKVARNLTSPTETVLRRSARRAKAAALNECHSSRIMSADGANDLSMSGVTDESEERPRAMDLGRPREPWVLPPKMDLPPSSTNLNLEGIPVLDLFFVYSCLRSFSTLLYLSPFELEDLVAALKSRVSNLLIDFIHVSMLQTLRKHLEFLANEGCESASICLR</sequence>
<keyword evidence="2" id="KW-0539">Nucleus</keyword>
<reference evidence="5" key="2">
    <citation type="submission" date="2020-07" db="EMBL/GenBank/DDBJ databases">
        <authorList>
            <person name="Vera ALvarez R."/>
            <person name="Arias-Moreno D.M."/>
            <person name="Jimenez-Jacinto V."/>
            <person name="Jimenez-Bremont J.F."/>
            <person name="Swaminathan K."/>
            <person name="Moose S.P."/>
            <person name="Guerrero-Gonzalez M.L."/>
            <person name="Marino-Ramirez L."/>
            <person name="Landsman D."/>
            <person name="Rodriguez-Kessler M."/>
            <person name="Delgado-Sanchez P."/>
        </authorList>
    </citation>
    <scope>NUCLEOTIDE SEQUENCE</scope>
    <source>
        <tissue evidence="5">Cladode</tissue>
    </source>
</reference>
<evidence type="ECO:0000256" key="2">
    <source>
        <dbReference type="ARBA" id="ARBA00023242"/>
    </source>
</evidence>
<feature type="region of interest" description="Disordered" evidence="3">
    <location>
        <begin position="305"/>
        <end position="337"/>
    </location>
</feature>
<feature type="compositionally biased region" description="Basic and acidic residues" evidence="3">
    <location>
        <begin position="319"/>
        <end position="331"/>
    </location>
</feature>
<evidence type="ECO:0000256" key="3">
    <source>
        <dbReference type="SAM" id="MobiDB-lite"/>
    </source>
</evidence>